<evidence type="ECO:0000256" key="6">
    <source>
        <dbReference type="PROSITE-ProRule" id="PRU00152"/>
    </source>
</evidence>
<dbReference type="AlphaFoldDB" id="A0AAN8WS60"/>
<dbReference type="GO" id="GO:0052689">
    <property type="term" value="F:carboxylic ester hydrolase activity"/>
    <property type="evidence" value="ECO:0007669"/>
    <property type="project" value="InterPro"/>
</dbReference>
<dbReference type="Gene3D" id="2.60.60.20">
    <property type="entry name" value="PLAT/LH2 domain"/>
    <property type="match status" value="1"/>
</dbReference>
<evidence type="ECO:0000256" key="8">
    <source>
        <dbReference type="SAM" id="SignalP"/>
    </source>
</evidence>
<evidence type="ECO:0000259" key="9">
    <source>
        <dbReference type="PROSITE" id="PS50095"/>
    </source>
</evidence>
<dbReference type="SUPFAM" id="SSF49723">
    <property type="entry name" value="Lipase/lipooxygenase domain (PLAT/LH2 domain)"/>
    <property type="match status" value="1"/>
</dbReference>
<dbReference type="CDD" id="cd00707">
    <property type="entry name" value="Pancreat_lipase_like"/>
    <property type="match status" value="1"/>
</dbReference>
<dbReference type="InterPro" id="IPR000734">
    <property type="entry name" value="TAG_lipase"/>
</dbReference>
<feature type="active site" description="Charge relay system" evidence="4">
    <location>
        <position position="233"/>
    </location>
</feature>
<evidence type="ECO:0000256" key="4">
    <source>
        <dbReference type="PIRSR" id="PIRSR000865-1"/>
    </source>
</evidence>
<keyword evidence="5" id="KW-0106">Calcium</keyword>
<gene>
    <name evidence="10" type="ORF">SK128_015663</name>
</gene>
<dbReference type="SUPFAM" id="SSF53474">
    <property type="entry name" value="alpha/beta-Hydrolases"/>
    <property type="match status" value="1"/>
</dbReference>
<dbReference type="PIRSF" id="PIRSF000865">
    <property type="entry name" value="Lipoprotein_lipase_LIPH"/>
    <property type="match status" value="1"/>
</dbReference>
<feature type="signal peptide" evidence="8">
    <location>
        <begin position="1"/>
        <end position="29"/>
    </location>
</feature>
<evidence type="ECO:0000313" key="11">
    <source>
        <dbReference type="Proteomes" id="UP001381693"/>
    </source>
</evidence>
<comment type="caution">
    <text evidence="6">Lacks conserved residue(s) required for the propagation of feature annotation.</text>
</comment>
<evidence type="ECO:0000313" key="10">
    <source>
        <dbReference type="EMBL" id="KAK7065345.1"/>
    </source>
</evidence>
<dbReference type="GO" id="GO:0016042">
    <property type="term" value="P:lipid catabolic process"/>
    <property type="evidence" value="ECO:0007669"/>
    <property type="project" value="TreeGrafter"/>
</dbReference>
<reference evidence="10 11" key="1">
    <citation type="submission" date="2023-11" db="EMBL/GenBank/DDBJ databases">
        <title>Halocaridina rubra genome assembly.</title>
        <authorList>
            <person name="Smith C."/>
        </authorList>
    </citation>
    <scope>NUCLEOTIDE SEQUENCE [LARGE SCALE GENOMIC DNA]</scope>
    <source>
        <strain evidence="10">EP-1</strain>
        <tissue evidence="10">Whole</tissue>
    </source>
</reference>
<dbReference type="Gene3D" id="3.40.50.1820">
    <property type="entry name" value="alpha/beta hydrolase"/>
    <property type="match status" value="1"/>
</dbReference>
<proteinExistence type="inferred from homology"/>
<organism evidence="10 11">
    <name type="scientific">Halocaridina rubra</name>
    <name type="common">Hawaiian red shrimp</name>
    <dbReference type="NCBI Taxonomy" id="373956"/>
    <lineage>
        <taxon>Eukaryota</taxon>
        <taxon>Metazoa</taxon>
        <taxon>Ecdysozoa</taxon>
        <taxon>Arthropoda</taxon>
        <taxon>Crustacea</taxon>
        <taxon>Multicrustacea</taxon>
        <taxon>Malacostraca</taxon>
        <taxon>Eumalacostraca</taxon>
        <taxon>Eucarida</taxon>
        <taxon>Decapoda</taxon>
        <taxon>Pleocyemata</taxon>
        <taxon>Caridea</taxon>
        <taxon>Atyoidea</taxon>
        <taxon>Atyidae</taxon>
        <taxon>Halocaridina</taxon>
    </lineage>
</organism>
<dbReference type="PANTHER" id="PTHR11610:SF185">
    <property type="entry name" value="LD47264P"/>
    <property type="match status" value="1"/>
</dbReference>
<feature type="chain" id="PRO_5042837432" description="PLAT domain-containing protein" evidence="8">
    <location>
        <begin position="30"/>
        <end position="506"/>
    </location>
</feature>
<dbReference type="InterPro" id="IPR029058">
    <property type="entry name" value="AB_hydrolase_fold"/>
</dbReference>
<comment type="similarity">
    <text evidence="2 7">Belongs to the AB hydrolase superfamily. Lipase family.</text>
</comment>
<dbReference type="GO" id="GO:0046872">
    <property type="term" value="F:metal ion binding"/>
    <property type="evidence" value="ECO:0007669"/>
    <property type="project" value="UniProtKB-KW"/>
</dbReference>
<dbReference type="PANTHER" id="PTHR11610">
    <property type="entry name" value="LIPASE"/>
    <property type="match status" value="1"/>
</dbReference>
<dbReference type="Proteomes" id="UP001381693">
    <property type="component" value="Unassembled WGS sequence"/>
</dbReference>
<sequence length="506" mass="55953">MPAVGAAAAAAKGAVLFHLLNLNLLMDLGAPPPDPSQLAYTESFVSDVDEVACHMLYGLKTCFSLRPPWYNTSRPVVKIPMAPEEIGTSFTLFTRANATFPATLNPGDLRTIVGAPFVPGKPFKVISHGYQSHGSVSWMKTITGELLRSEDQNVIVVDWSVGARPPYTQAVANIRLVGAQLAYLIYSLNRFADVPITDFHLIGHSLGAHLCGHAGTYLRDSYGLFLPRITGLDAAEPFFNDTHVITRLDPSDAAFVDVIHTDDSPILGFPLSVGMTHPIGDLDFFPNGGDDQPGCNRDVNCQHKRAILLFTESIRQSCPLVGVVCSSYQEFIDGECWGCENNNCETMGLGASPLAGQPTLTKLFLQTNNRSPFCGYHYRVSIEVSNSTEAREHDGEFAILHLQLTGNKDRSQSLQLSERSLYYEAGFIHRRVILTYDLGDLKAMSVTFEYPGSILNFMSWRMKKPTLYLKSVTVEPLGKDSKWRFCFSEARQHPSREYVLTKENIC</sequence>
<feature type="binding site" evidence="5">
    <location>
        <position position="252"/>
    </location>
    <ligand>
        <name>Ca(2+)</name>
        <dbReference type="ChEBI" id="CHEBI:29108"/>
    </ligand>
</feature>
<dbReference type="InterPro" id="IPR033906">
    <property type="entry name" value="Lipase_N"/>
</dbReference>
<dbReference type="InterPro" id="IPR013818">
    <property type="entry name" value="Lipase"/>
</dbReference>
<dbReference type="GO" id="GO:0016298">
    <property type="term" value="F:lipase activity"/>
    <property type="evidence" value="ECO:0007669"/>
    <property type="project" value="InterPro"/>
</dbReference>
<keyword evidence="8" id="KW-0732">Signal</keyword>
<feature type="binding site" evidence="5">
    <location>
        <position position="249"/>
    </location>
    <ligand>
        <name>Ca(2+)</name>
        <dbReference type="ChEBI" id="CHEBI:29108"/>
    </ligand>
</feature>
<dbReference type="InterPro" id="IPR001024">
    <property type="entry name" value="PLAT/LH2_dom"/>
</dbReference>
<dbReference type="EMBL" id="JAXCGZ010020809">
    <property type="protein sequence ID" value="KAK7065345.1"/>
    <property type="molecule type" value="Genomic_DNA"/>
</dbReference>
<feature type="binding site" evidence="5">
    <location>
        <position position="247"/>
    </location>
    <ligand>
        <name>Ca(2+)</name>
        <dbReference type="ChEBI" id="CHEBI:29108"/>
    </ligand>
</feature>
<dbReference type="GO" id="GO:0005615">
    <property type="term" value="C:extracellular space"/>
    <property type="evidence" value="ECO:0007669"/>
    <property type="project" value="TreeGrafter"/>
</dbReference>
<protein>
    <recommendedName>
        <fullName evidence="9">PLAT domain-containing protein</fullName>
    </recommendedName>
</protein>
<evidence type="ECO:0000256" key="5">
    <source>
        <dbReference type="PIRSR" id="PIRSR000865-2"/>
    </source>
</evidence>
<dbReference type="Pfam" id="PF00151">
    <property type="entry name" value="Lipase"/>
    <property type="match status" value="1"/>
</dbReference>
<dbReference type="InterPro" id="IPR016272">
    <property type="entry name" value="Lipase_LIPH"/>
</dbReference>
<dbReference type="PROSITE" id="PS50095">
    <property type="entry name" value="PLAT"/>
    <property type="match status" value="1"/>
</dbReference>
<keyword evidence="11" id="KW-1185">Reference proteome</keyword>
<keyword evidence="3" id="KW-0964">Secreted</keyword>
<evidence type="ECO:0000256" key="2">
    <source>
        <dbReference type="ARBA" id="ARBA00010701"/>
    </source>
</evidence>
<comment type="subcellular location">
    <subcellularLocation>
        <location evidence="1">Secreted</location>
    </subcellularLocation>
</comment>
<feature type="domain" description="PLAT" evidence="9">
    <location>
        <begin position="376"/>
        <end position="505"/>
    </location>
</feature>
<dbReference type="PRINTS" id="PR00821">
    <property type="entry name" value="TAGLIPASE"/>
</dbReference>
<comment type="caution">
    <text evidence="10">The sequence shown here is derived from an EMBL/GenBank/DDBJ whole genome shotgun (WGS) entry which is preliminary data.</text>
</comment>
<evidence type="ECO:0000256" key="7">
    <source>
        <dbReference type="RuleBase" id="RU004262"/>
    </source>
</evidence>
<dbReference type="InterPro" id="IPR036392">
    <property type="entry name" value="PLAT/LH2_dom_sf"/>
</dbReference>
<keyword evidence="5" id="KW-0479">Metal-binding</keyword>
<feature type="active site" description="Nucleophile" evidence="4">
    <location>
        <position position="205"/>
    </location>
</feature>
<feature type="active site" description="Charge relay system" evidence="4">
    <location>
        <position position="303"/>
    </location>
</feature>
<evidence type="ECO:0000256" key="3">
    <source>
        <dbReference type="ARBA" id="ARBA00022525"/>
    </source>
</evidence>
<name>A0AAN8WS60_HALRR</name>
<accession>A0AAN8WS60</accession>
<evidence type="ECO:0000256" key="1">
    <source>
        <dbReference type="ARBA" id="ARBA00004613"/>
    </source>
</evidence>